<comment type="caution">
    <text evidence="2">The sequence shown here is derived from an EMBL/GenBank/DDBJ whole genome shotgun (WGS) entry which is preliminary data.</text>
</comment>
<organism evidence="2 3">
    <name type="scientific">Heterodera trifolii</name>
    <dbReference type="NCBI Taxonomy" id="157864"/>
    <lineage>
        <taxon>Eukaryota</taxon>
        <taxon>Metazoa</taxon>
        <taxon>Ecdysozoa</taxon>
        <taxon>Nematoda</taxon>
        <taxon>Chromadorea</taxon>
        <taxon>Rhabditida</taxon>
        <taxon>Tylenchina</taxon>
        <taxon>Tylenchomorpha</taxon>
        <taxon>Tylenchoidea</taxon>
        <taxon>Heteroderidae</taxon>
        <taxon>Heteroderinae</taxon>
        <taxon>Heterodera</taxon>
    </lineage>
</organism>
<dbReference type="EMBL" id="JBICBT010000406">
    <property type="protein sequence ID" value="KAL3114985.1"/>
    <property type="molecule type" value="Genomic_DNA"/>
</dbReference>
<protein>
    <submittedName>
        <fullName evidence="2">Uncharacterized protein</fullName>
    </submittedName>
</protein>
<keyword evidence="1" id="KW-1133">Transmembrane helix</keyword>
<keyword evidence="1" id="KW-0472">Membrane</keyword>
<gene>
    <name evidence="2" type="ORF">niasHT_011421</name>
</gene>
<keyword evidence="3" id="KW-1185">Reference proteome</keyword>
<evidence type="ECO:0000313" key="3">
    <source>
        <dbReference type="Proteomes" id="UP001620626"/>
    </source>
</evidence>
<name>A0ABD2LK01_9BILA</name>
<accession>A0ABD2LK01</accession>
<keyword evidence="1" id="KW-0812">Transmembrane</keyword>
<reference evidence="2 3" key="1">
    <citation type="submission" date="2024-10" db="EMBL/GenBank/DDBJ databases">
        <authorList>
            <person name="Kim D."/>
        </authorList>
    </citation>
    <scope>NUCLEOTIDE SEQUENCE [LARGE SCALE GENOMIC DNA]</scope>
    <source>
        <strain evidence="2">BH-2024</strain>
    </source>
</reference>
<proteinExistence type="predicted"/>
<feature type="transmembrane region" description="Helical" evidence="1">
    <location>
        <begin position="165"/>
        <end position="189"/>
    </location>
</feature>
<sequence length="377" mass="41974">MGVLVPFYSKMKPSTDLWLRFFVSPYLAPVSNEGKAGCQYSRFLLVNVFSKIRVLKFVDIVLEPTTLLLSPLGADAQQRLIMCKVRAEADCVTFCTENNRTIGGGIGNSASLLREIRSKRIEHNRTFHVNCRPMRDFVFGVFPNGRLAGDGTGKNDILCTFPSVRLLWCAFGNVVGAALGILARVFWAFRPFCRPILRAPLAAGRAENCVQQIRSFSSPKTLTIGKGSDRSGDGGFLSMESFLAWMILNKCEQSLFRQPLIGPFARPKSPPFGPTRFLIIWLSLFNSPYHCQSGLLEPYVLLTKGVLLLYKCFDTFDSKQDPRANGCDSSVGILELPTDSCLRLTEMLLSSSLSLPPPLRALGQFYVGFIRMKDRVD</sequence>
<evidence type="ECO:0000313" key="2">
    <source>
        <dbReference type="EMBL" id="KAL3114985.1"/>
    </source>
</evidence>
<dbReference type="Proteomes" id="UP001620626">
    <property type="component" value="Unassembled WGS sequence"/>
</dbReference>
<evidence type="ECO:0000256" key="1">
    <source>
        <dbReference type="SAM" id="Phobius"/>
    </source>
</evidence>
<dbReference type="AlphaFoldDB" id="A0ABD2LK01"/>